<keyword evidence="2" id="KW-1185">Reference proteome</keyword>
<name>A0A834G3I9_RHOSS</name>
<sequence length="137" mass="14954">MSHCKENLAESLQWWPLACGHGAHFPGSAVYCEVDRLSSSANQSEKVMQKIDLSGSGGFVAPLRHVVVRGGPSTIYMGKQHMDTTFTTFAGISIVGYGCSLLLQSCELGLLVHPLVYAMVLNTLHKTMTLLCRKTFH</sequence>
<proteinExistence type="predicted"/>
<evidence type="ECO:0000313" key="1">
    <source>
        <dbReference type="EMBL" id="KAF7120817.1"/>
    </source>
</evidence>
<comment type="caution">
    <text evidence="1">The sequence shown here is derived from an EMBL/GenBank/DDBJ whole genome shotgun (WGS) entry which is preliminary data.</text>
</comment>
<dbReference type="Proteomes" id="UP000626092">
    <property type="component" value="Unassembled WGS sequence"/>
</dbReference>
<dbReference type="AlphaFoldDB" id="A0A834G3I9"/>
<organism evidence="1 2">
    <name type="scientific">Rhododendron simsii</name>
    <name type="common">Sims's rhododendron</name>
    <dbReference type="NCBI Taxonomy" id="118357"/>
    <lineage>
        <taxon>Eukaryota</taxon>
        <taxon>Viridiplantae</taxon>
        <taxon>Streptophyta</taxon>
        <taxon>Embryophyta</taxon>
        <taxon>Tracheophyta</taxon>
        <taxon>Spermatophyta</taxon>
        <taxon>Magnoliopsida</taxon>
        <taxon>eudicotyledons</taxon>
        <taxon>Gunneridae</taxon>
        <taxon>Pentapetalae</taxon>
        <taxon>asterids</taxon>
        <taxon>Ericales</taxon>
        <taxon>Ericaceae</taxon>
        <taxon>Ericoideae</taxon>
        <taxon>Rhodoreae</taxon>
        <taxon>Rhododendron</taxon>
    </lineage>
</organism>
<dbReference type="EMBL" id="WJXA01000013">
    <property type="protein sequence ID" value="KAF7120817.1"/>
    <property type="molecule type" value="Genomic_DNA"/>
</dbReference>
<reference evidence="1" key="1">
    <citation type="submission" date="2019-11" db="EMBL/GenBank/DDBJ databases">
        <authorList>
            <person name="Liu Y."/>
            <person name="Hou J."/>
            <person name="Li T.-Q."/>
            <person name="Guan C.-H."/>
            <person name="Wu X."/>
            <person name="Wu H.-Z."/>
            <person name="Ling F."/>
            <person name="Zhang R."/>
            <person name="Shi X.-G."/>
            <person name="Ren J.-P."/>
            <person name="Chen E.-F."/>
            <person name="Sun J.-M."/>
        </authorList>
    </citation>
    <scope>NUCLEOTIDE SEQUENCE</scope>
    <source>
        <strain evidence="1">Adult_tree_wgs_1</strain>
        <tissue evidence="1">Leaves</tissue>
    </source>
</reference>
<protein>
    <submittedName>
        <fullName evidence="1">Uncharacterized protein</fullName>
    </submittedName>
</protein>
<gene>
    <name evidence="1" type="ORF">RHSIM_Rhsim13G0001900</name>
</gene>
<dbReference type="OrthoDB" id="10391427at2759"/>
<evidence type="ECO:0000313" key="2">
    <source>
        <dbReference type="Proteomes" id="UP000626092"/>
    </source>
</evidence>
<accession>A0A834G3I9</accession>